<evidence type="ECO:0000313" key="3">
    <source>
        <dbReference type="Proteomes" id="UP000005801"/>
    </source>
</evidence>
<dbReference type="EMBL" id="ABCS01000121">
    <property type="protein sequence ID" value="EDM74639.1"/>
    <property type="molecule type" value="Genomic_DNA"/>
</dbReference>
<evidence type="ECO:0000259" key="1">
    <source>
        <dbReference type="Pfam" id="PF09836"/>
    </source>
</evidence>
<dbReference type="RefSeq" id="WP_006976202.1">
    <property type="nucleotide sequence ID" value="NZ_ABCS01000121.1"/>
</dbReference>
<accession>A6GHL5</accession>
<dbReference type="InterPro" id="IPR018640">
    <property type="entry name" value="DUF2063"/>
</dbReference>
<proteinExistence type="predicted"/>
<dbReference type="InterPro" id="IPR044922">
    <property type="entry name" value="DUF2063_N_sf"/>
</dbReference>
<gene>
    <name evidence="2" type="ORF">PPSIR1_37749</name>
</gene>
<sequence>MTAVEDPQLANFFEHAGAFLFGERSVEAFEAAVASSPSGTDNLAFYRELVRRNAAKILGELFLHLRLLLERERPGLWPELVEGFVRAHPSAARDPNWLGEQLPAYLAERRAELELSPVFEEFADYTFCRFAASMAPEADELEALGDRDGFERRLFVRLYTHPMPELLAALRQDADAPLPDAKPSTTLVYRSCAPGALRRAAGLRWRRPDLAELIVLAERQDAELPAPLAQAAAQLDARALRAATARLVEAGVLERARPV</sequence>
<feature type="domain" description="Putative DNA-binding" evidence="1">
    <location>
        <begin position="28"/>
        <end position="106"/>
    </location>
</feature>
<dbReference type="AlphaFoldDB" id="A6GHL5"/>
<reference evidence="2 3" key="1">
    <citation type="submission" date="2007-06" db="EMBL/GenBank/DDBJ databases">
        <authorList>
            <person name="Shimkets L."/>
            <person name="Ferriera S."/>
            <person name="Johnson J."/>
            <person name="Kravitz S."/>
            <person name="Beeson K."/>
            <person name="Sutton G."/>
            <person name="Rogers Y.-H."/>
            <person name="Friedman R."/>
            <person name="Frazier M."/>
            <person name="Venter J.C."/>
        </authorList>
    </citation>
    <scope>NUCLEOTIDE SEQUENCE [LARGE SCALE GENOMIC DNA]</scope>
    <source>
        <strain evidence="2 3">SIR-1</strain>
    </source>
</reference>
<evidence type="ECO:0000313" key="2">
    <source>
        <dbReference type="EMBL" id="EDM74639.1"/>
    </source>
</evidence>
<protein>
    <recommendedName>
        <fullName evidence="1">Putative DNA-binding domain-containing protein</fullName>
    </recommendedName>
</protein>
<dbReference type="Proteomes" id="UP000005801">
    <property type="component" value="Unassembled WGS sequence"/>
</dbReference>
<comment type="caution">
    <text evidence="2">The sequence shown here is derived from an EMBL/GenBank/DDBJ whole genome shotgun (WGS) entry which is preliminary data.</text>
</comment>
<name>A6GHL5_9BACT</name>
<dbReference type="Gene3D" id="1.10.150.690">
    <property type="entry name" value="DUF2063"/>
    <property type="match status" value="1"/>
</dbReference>
<dbReference type="Pfam" id="PF09836">
    <property type="entry name" value="DUF2063"/>
    <property type="match status" value="1"/>
</dbReference>
<keyword evidence="3" id="KW-1185">Reference proteome</keyword>
<dbReference type="STRING" id="391625.PPSIR1_37749"/>
<organism evidence="2 3">
    <name type="scientific">Plesiocystis pacifica SIR-1</name>
    <dbReference type="NCBI Taxonomy" id="391625"/>
    <lineage>
        <taxon>Bacteria</taxon>
        <taxon>Pseudomonadati</taxon>
        <taxon>Myxococcota</taxon>
        <taxon>Polyangia</taxon>
        <taxon>Nannocystales</taxon>
        <taxon>Nannocystaceae</taxon>
        <taxon>Plesiocystis</taxon>
    </lineage>
</organism>